<gene>
    <name evidence="2" type="ORF">S01H1_71667</name>
</gene>
<dbReference type="SUPFAM" id="SSF56112">
    <property type="entry name" value="Protein kinase-like (PK-like)"/>
    <property type="match status" value="1"/>
</dbReference>
<dbReference type="AlphaFoldDB" id="X0WFD4"/>
<accession>X0WFD4</accession>
<reference evidence="2" key="1">
    <citation type="journal article" date="2014" name="Front. Microbiol.">
        <title>High frequency of phylogenetically diverse reductive dehalogenase-homologous genes in deep subseafloor sedimentary metagenomes.</title>
        <authorList>
            <person name="Kawai M."/>
            <person name="Futagami T."/>
            <person name="Toyoda A."/>
            <person name="Takaki Y."/>
            <person name="Nishi S."/>
            <person name="Hori S."/>
            <person name="Arai W."/>
            <person name="Tsubouchi T."/>
            <person name="Morono Y."/>
            <person name="Uchiyama I."/>
            <person name="Ito T."/>
            <person name="Fujiyama A."/>
            <person name="Inagaki F."/>
            <person name="Takami H."/>
        </authorList>
    </citation>
    <scope>NUCLEOTIDE SEQUENCE</scope>
    <source>
        <strain evidence="2">Expedition CK06-06</strain>
    </source>
</reference>
<evidence type="ECO:0000259" key="1">
    <source>
        <dbReference type="Pfam" id="PF01636"/>
    </source>
</evidence>
<dbReference type="EMBL" id="BARS01047739">
    <property type="protein sequence ID" value="GAG29375.1"/>
    <property type="molecule type" value="Genomic_DNA"/>
</dbReference>
<organism evidence="2">
    <name type="scientific">marine sediment metagenome</name>
    <dbReference type="NCBI Taxonomy" id="412755"/>
    <lineage>
        <taxon>unclassified sequences</taxon>
        <taxon>metagenomes</taxon>
        <taxon>ecological metagenomes</taxon>
    </lineage>
</organism>
<proteinExistence type="predicted"/>
<dbReference type="Gene3D" id="3.90.1200.10">
    <property type="match status" value="1"/>
</dbReference>
<evidence type="ECO:0000313" key="2">
    <source>
        <dbReference type="EMBL" id="GAG29375.1"/>
    </source>
</evidence>
<comment type="caution">
    <text evidence="2">The sequence shown here is derived from an EMBL/GenBank/DDBJ whole genome shotgun (WGS) entry which is preliminary data.</text>
</comment>
<feature type="domain" description="Aminoglycoside phosphotransferase" evidence="1">
    <location>
        <begin position="8"/>
        <end position="100"/>
    </location>
</feature>
<protein>
    <recommendedName>
        <fullName evidence="1">Aminoglycoside phosphotransferase domain-containing protein</fullName>
    </recommendedName>
</protein>
<dbReference type="InterPro" id="IPR011009">
    <property type="entry name" value="Kinase-like_dom_sf"/>
</dbReference>
<dbReference type="InterPro" id="IPR002575">
    <property type="entry name" value="Aminoglycoside_PTrfase"/>
</dbReference>
<feature type="non-terminal residue" evidence="2">
    <location>
        <position position="1"/>
    </location>
</feature>
<dbReference type="Pfam" id="PF01636">
    <property type="entry name" value="APH"/>
    <property type="match status" value="1"/>
</dbReference>
<name>X0WFD4_9ZZZZ</name>
<sequence length="113" mass="13561">FDERWTANTPEELFDKILENKPEIYDIVFCHGDYCLPNILIKDGKLSGFVDWSYGGLNDRYFDLVAVAWSIGYNFGQQWVKFFFEDYGLKDIDWEKFKFFQMLNAFFQLSYLD</sequence>